<dbReference type="OrthoDB" id="9931572at2"/>
<name>A0A2N1J3J0_9BACT</name>
<protein>
    <submittedName>
        <fullName evidence="1">Uncharacterized protein</fullName>
    </submittedName>
</protein>
<accession>A0A2N1J3J0</accession>
<reference evidence="1 2" key="1">
    <citation type="submission" date="2017-09" db="EMBL/GenBank/DDBJ databases">
        <title>Genomics of the genus Arcobacter.</title>
        <authorList>
            <person name="Perez-Cataluna A."/>
            <person name="Figueras M.J."/>
            <person name="Salas-Masso N."/>
        </authorList>
    </citation>
    <scope>NUCLEOTIDE SEQUENCE [LARGE SCALE GENOMIC DNA]</scope>
    <source>
        <strain evidence="1 2">DSM 18005</strain>
    </source>
</reference>
<dbReference type="KEGG" id="ahs:AHALO_0682"/>
<dbReference type="AlphaFoldDB" id="A0A2N1J3J0"/>
<dbReference type="Proteomes" id="UP000233248">
    <property type="component" value="Unassembled WGS sequence"/>
</dbReference>
<dbReference type="RefSeq" id="WP_101184533.1">
    <property type="nucleotide sequence ID" value="NZ_CP031218.1"/>
</dbReference>
<proteinExistence type="predicted"/>
<organism evidence="1 2">
    <name type="scientific">Malaciobacter halophilus</name>
    <dbReference type="NCBI Taxonomy" id="197482"/>
    <lineage>
        <taxon>Bacteria</taxon>
        <taxon>Pseudomonadati</taxon>
        <taxon>Campylobacterota</taxon>
        <taxon>Epsilonproteobacteria</taxon>
        <taxon>Campylobacterales</taxon>
        <taxon>Arcobacteraceae</taxon>
        <taxon>Malaciobacter</taxon>
    </lineage>
</organism>
<dbReference type="EMBL" id="NXIF01000023">
    <property type="protein sequence ID" value="PKI81135.1"/>
    <property type="molecule type" value="Genomic_DNA"/>
</dbReference>
<gene>
    <name evidence="1" type="ORF">CP960_06130</name>
</gene>
<comment type="caution">
    <text evidence="1">The sequence shown here is derived from an EMBL/GenBank/DDBJ whole genome shotgun (WGS) entry which is preliminary data.</text>
</comment>
<evidence type="ECO:0000313" key="2">
    <source>
        <dbReference type="Proteomes" id="UP000233248"/>
    </source>
</evidence>
<keyword evidence="2" id="KW-1185">Reference proteome</keyword>
<sequence>MMYIELESLGQVLRVEGSSLCIGNELDEGVYVDDISSLEGTELYKKITELEKELRGALTELKDIAIDKVKRNELKGVIDEANEVA</sequence>
<evidence type="ECO:0000313" key="1">
    <source>
        <dbReference type="EMBL" id="PKI81135.1"/>
    </source>
</evidence>